<reference evidence="2 3" key="1">
    <citation type="journal article" date="2020" name="ISME J.">
        <title>Uncovering the hidden diversity of litter-decomposition mechanisms in mushroom-forming fungi.</title>
        <authorList>
            <person name="Floudas D."/>
            <person name="Bentzer J."/>
            <person name="Ahren D."/>
            <person name="Johansson T."/>
            <person name="Persson P."/>
            <person name="Tunlid A."/>
        </authorList>
    </citation>
    <scope>NUCLEOTIDE SEQUENCE [LARGE SCALE GENOMIC DNA]</scope>
    <source>
        <strain evidence="2 3">CBS 175.51</strain>
    </source>
</reference>
<dbReference type="AlphaFoldDB" id="A0A8H5BHY4"/>
<name>A0A8H5BHY4_9AGAR</name>
<feature type="compositionally biased region" description="Low complexity" evidence="1">
    <location>
        <begin position="295"/>
        <end position="322"/>
    </location>
</feature>
<feature type="compositionally biased region" description="Polar residues" evidence="1">
    <location>
        <begin position="123"/>
        <end position="132"/>
    </location>
</feature>
<comment type="caution">
    <text evidence="2">The sequence shown here is derived from an EMBL/GenBank/DDBJ whole genome shotgun (WGS) entry which is preliminary data.</text>
</comment>
<feature type="region of interest" description="Disordered" evidence="1">
    <location>
        <begin position="79"/>
        <end position="354"/>
    </location>
</feature>
<feature type="compositionally biased region" description="Low complexity" evidence="1">
    <location>
        <begin position="382"/>
        <end position="394"/>
    </location>
</feature>
<evidence type="ECO:0000313" key="3">
    <source>
        <dbReference type="Proteomes" id="UP000541558"/>
    </source>
</evidence>
<feature type="compositionally biased region" description="Low complexity" evidence="1">
    <location>
        <begin position="92"/>
        <end position="109"/>
    </location>
</feature>
<feature type="compositionally biased region" description="Basic residues" evidence="1">
    <location>
        <begin position="82"/>
        <end position="91"/>
    </location>
</feature>
<keyword evidence="3" id="KW-1185">Reference proteome</keyword>
<evidence type="ECO:0000256" key="1">
    <source>
        <dbReference type="SAM" id="MobiDB-lite"/>
    </source>
</evidence>
<feature type="region of interest" description="Disordered" evidence="1">
    <location>
        <begin position="369"/>
        <end position="432"/>
    </location>
</feature>
<proteinExistence type="predicted"/>
<gene>
    <name evidence="2" type="ORF">D9611_005572</name>
</gene>
<accession>A0A8H5BHY4</accession>
<dbReference type="OrthoDB" id="3062721at2759"/>
<feature type="compositionally biased region" description="Low complexity" evidence="1">
    <location>
        <begin position="175"/>
        <end position="190"/>
    </location>
</feature>
<protein>
    <submittedName>
        <fullName evidence="2">Uncharacterized protein</fullName>
    </submittedName>
</protein>
<dbReference type="EMBL" id="JAACJK010000166">
    <property type="protein sequence ID" value="KAF5323610.1"/>
    <property type="molecule type" value="Genomic_DNA"/>
</dbReference>
<dbReference type="Proteomes" id="UP000541558">
    <property type="component" value="Unassembled WGS sequence"/>
</dbReference>
<sequence>MPILWTFLKEQHHPFAVVDMPQHPQNAAQRPPSSASVFIIISAKAISSVGFGLSLLAIWFQWALPKGVLSASQPQITAVAIHPRKSHRRTRSTGSKPKSPKSTSPNSRRLSAPVPLPPPGASIFSSQDSASRPSPDRHVSFVDSNPTRRSSAPAESKAPDDLSAPLPPSNSQLFSNIITTSPISSTSPLPHHNPLPTPPSEDEILSLGSDSSRPSTATSQNGRSSTPVFRKLRLGLQSMRKRSQTPELPPTPELDNNIPLDPPCPSIKRSNTFIPPWGSSKKAAPSDPLANLETASTRSSCSSMCRSTSSKASSVPSPSTSSFTLLPKKPSKPQRRTSTPIPRTSPYEAPYFATPPLLLDDTYSAYLRRQPRFEDDMRPAASSDSTGSTRGRGSNPQELEGELPRSNGQRRPVPKRRSASEDWSPRLGLSAA</sequence>
<organism evidence="2 3">
    <name type="scientific">Ephemerocybe angulata</name>
    <dbReference type="NCBI Taxonomy" id="980116"/>
    <lineage>
        <taxon>Eukaryota</taxon>
        <taxon>Fungi</taxon>
        <taxon>Dikarya</taxon>
        <taxon>Basidiomycota</taxon>
        <taxon>Agaricomycotina</taxon>
        <taxon>Agaricomycetes</taxon>
        <taxon>Agaricomycetidae</taxon>
        <taxon>Agaricales</taxon>
        <taxon>Agaricineae</taxon>
        <taxon>Psathyrellaceae</taxon>
        <taxon>Ephemerocybe</taxon>
    </lineage>
</organism>
<evidence type="ECO:0000313" key="2">
    <source>
        <dbReference type="EMBL" id="KAF5323610.1"/>
    </source>
</evidence>
<feature type="compositionally biased region" description="Polar residues" evidence="1">
    <location>
        <begin position="208"/>
        <end position="227"/>
    </location>
</feature>